<evidence type="ECO:0000313" key="8">
    <source>
        <dbReference type="EMBL" id="UOP04134.2"/>
    </source>
</evidence>
<dbReference type="EMBL" id="CP091521">
    <property type="protein sequence ID" value="UOP04134.2"/>
    <property type="molecule type" value="Genomic_DNA"/>
</dbReference>
<dbReference type="GO" id="GO:0003676">
    <property type="term" value="F:nucleic acid binding"/>
    <property type="evidence" value="ECO:0007669"/>
    <property type="project" value="InterPro"/>
</dbReference>
<dbReference type="SUPFAM" id="SSF53335">
    <property type="entry name" value="S-adenosyl-L-methionine-dependent methyltransferases"/>
    <property type="match status" value="1"/>
</dbReference>
<dbReference type="FunFam" id="3.40.50.150:FF:000053">
    <property type="entry name" value="Release factor glutamine methyltransferase"/>
    <property type="match status" value="1"/>
</dbReference>
<dbReference type="HAMAP" id="MF_02126">
    <property type="entry name" value="RF_methyltr_PrmC"/>
    <property type="match status" value="1"/>
</dbReference>
<dbReference type="InterPro" id="IPR029063">
    <property type="entry name" value="SAM-dependent_MTases_sf"/>
</dbReference>
<evidence type="ECO:0000259" key="6">
    <source>
        <dbReference type="Pfam" id="PF05175"/>
    </source>
</evidence>
<keyword evidence="2 5" id="KW-0808">Transferase</keyword>
<feature type="domain" description="Release factor glutamine methyltransferase N-terminal" evidence="7">
    <location>
        <begin position="16"/>
        <end position="69"/>
    </location>
</feature>
<dbReference type="PANTHER" id="PTHR18895:SF74">
    <property type="entry name" value="MTRF1L RELEASE FACTOR GLUTAMINE METHYLTRANSFERASE"/>
    <property type="match status" value="1"/>
</dbReference>
<feature type="binding site" evidence="5">
    <location>
        <position position="178"/>
    </location>
    <ligand>
        <name>S-adenosyl-L-methionine</name>
        <dbReference type="ChEBI" id="CHEBI:59789"/>
    </ligand>
</feature>
<gene>
    <name evidence="5 8" type="primary">prmC</name>
    <name evidence="8" type="ORF">LVJ77_06625</name>
</gene>
<keyword evidence="3 5" id="KW-0949">S-adenosyl-L-methionine</keyword>
<evidence type="ECO:0000256" key="3">
    <source>
        <dbReference type="ARBA" id="ARBA00022691"/>
    </source>
</evidence>
<dbReference type="InterPro" id="IPR040758">
    <property type="entry name" value="PrmC_N"/>
</dbReference>
<dbReference type="NCBIfam" id="TIGR00536">
    <property type="entry name" value="hemK_fam"/>
    <property type="match status" value="1"/>
</dbReference>
<evidence type="ECO:0000256" key="4">
    <source>
        <dbReference type="ARBA" id="ARBA00048391"/>
    </source>
</evidence>
<comment type="catalytic activity">
    <reaction evidence="4 5">
        <text>L-glutaminyl-[peptide chain release factor] + S-adenosyl-L-methionine = N(5)-methyl-L-glutaminyl-[peptide chain release factor] + S-adenosyl-L-homocysteine + H(+)</text>
        <dbReference type="Rhea" id="RHEA:42896"/>
        <dbReference type="Rhea" id="RHEA-COMP:10271"/>
        <dbReference type="Rhea" id="RHEA-COMP:10272"/>
        <dbReference type="ChEBI" id="CHEBI:15378"/>
        <dbReference type="ChEBI" id="CHEBI:30011"/>
        <dbReference type="ChEBI" id="CHEBI:57856"/>
        <dbReference type="ChEBI" id="CHEBI:59789"/>
        <dbReference type="ChEBI" id="CHEBI:61891"/>
        <dbReference type="EC" id="2.1.1.297"/>
    </reaction>
</comment>
<accession>A0A8T9MSS6</accession>
<dbReference type="Pfam" id="PF05175">
    <property type="entry name" value="MTS"/>
    <property type="match status" value="1"/>
</dbReference>
<comment type="similarity">
    <text evidence="5">Belongs to the protein N5-glutamine methyltransferase family. PrmC subfamily.</text>
</comment>
<dbReference type="Proteomes" id="UP000831534">
    <property type="component" value="Chromosome"/>
</dbReference>
<dbReference type="InterPro" id="IPR004556">
    <property type="entry name" value="HemK-like"/>
</dbReference>
<name>A0A8T9MSS6_9NEIS</name>
<dbReference type="InterPro" id="IPR007848">
    <property type="entry name" value="Small_mtfrase_dom"/>
</dbReference>
<dbReference type="NCBIfam" id="TIGR03534">
    <property type="entry name" value="RF_mod_PrmC"/>
    <property type="match status" value="1"/>
</dbReference>
<feature type="binding site" evidence="5">
    <location>
        <begin position="178"/>
        <end position="181"/>
    </location>
    <ligand>
        <name>substrate</name>
    </ligand>
</feature>
<dbReference type="PANTHER" id="PTHR18895">
    <property type="entry name" value="HEMK METHYLTRANSFERASE"/>
    <property type="match status" value="1"/>
</dbReference>
<dbReference type="EC" id="2.1.1.297" evidence="5"/>
<evidence type="ECO:0000259" key="7">
    <source>
        <dbReference type="Pfam" id="PF17827"/>
    </source>
</evidence>
<protein>
    <recommendedName>
        <fullName evidence="5">Release factor glutamine methyltransferase</fullName>
        <shortName evidence="5">RF MTase</shortName>
        <ecNumber evidence="5">2.1.1.297</ecNumber>
    </recommendedName>
    <alternativeName>
        <fullName evidence="5">N5-glutamine methyltransferase PrmC</fullName>
    </alternativeName>
    <alternativeName>
        <fullName evidence="5">Protein-(glutamine-N5) MTase PrmC</fullName>
    </alternativeName>
    <alternativeName>
        <fullName evidence="5">Protein-glutamine N-methyltransferase PrmC</fullName>
    </alternativeName>
</protein>
<dbReference type="CDD" id="cd02440">
    <property type="entry name" value="AdoMet_MTases"/>
    <property type="match status" value="1"/>
</dbReference>
<dbReference type="RefSeq" id="WP_034334402.1">
    <property type="nucleotide sequence ID" value="NZ_CP091521.1"/>
</dbReference>
<feature type="domain" description="Methyltransferase small" evidence="6">
    <location>
        <begin position="99"/>
        <end position="184"/>
    </location>
</feature>
<comment type="function">
    <text evidence="5">Methylates the class 1 translation termination release factors RF1/PrfA and RF2/PrfB on the glutamine residue of the universally conserved GGQ motif.</text>
</comment>
<reference evidence="8" key="2">
    <citation type="submission" date="2024-09" db="EMBL/GenBank/DDBJ databases">
        <authorList>
            <person name="Veyrier F.J."/>
        </authorList>
    </citation>
    <scope>NUCLEOTIDE SEQUENCE</scope>
    <source>
        <strain evidence="8">17694</strain>
    </source>
</reference>
<keyword evidence="9" id="KW-1185">Reference proteome</keyword>
<keyword evidence="1 5" id="KW-0489">Methyltransferase</keyword>
<dbReference type="InterPro" id="IPR019874">
    <property type="entry name" value="RF_methyltr_PrmC"/>
</dbReference>
<dbReference type="InterPro" id="IPR050320">
    <property type="entry name" value="N5-glutamine_MTase"/>
</dbReference>
<dbReference type="GO" id="GO:0032259">
    <property type="term" value="P:methylation"/>
    <property type="evidence" value="ECO:0007669"/>
    <property type="project" value="UniProtKB-KW"/>
</dbReference>
<evidence type="ECO:0000256" key="5">
    <source>
        <dbReference type="HAMAP-Rule" id="MF_02126"/>
    </source>
</evidence>
<evidence type="ECO:0000256" key="1">
    <source>
        <dbReference type="ARBA" id="ARBA00022603"/>
    </source>
</evidence>
<comment type="caution">
    <text evidence="5">Lacks conserved residue(s) required for the propagation of feature annotation.</text>
</comment>
<dbReference type="Pfam" id="PF17827">
    <property type="entry name" value="PrmC_N"/>
    <property type="match status" value="1"/>
</dbReference>
<dbReference type="Gene3D" id="3.40.50.150">
    <property type="entry name" value="Vaccinia Virus protein VP39"/>
    <property type="match status" value="1"/>
</dbReference>
<reference evidence="8" key="1">
    <citation type="journal article" date="2022" name="Res Sq">
        <title>Evolution of multicellular longitudinally dividing oral cavity symbionts (Neisseriaceae).</title>
        <authorList>
            <person name="Nyongesa S."/>
            <person name="Weber P."/>
            <person name="Bernet E."/>
            <person name="Pullido F."/>
            <person name="Nieckarz M."/>
            <person name="Delaby M."/>
            <person name="Nieves C."/>
            <person name="Viehboeck T."/>
            <person name="Krause N."/>
            <person name="Rivera-Millot A."/>
            <person name="Nakamura A."/>
            <person name="Vischer N."/>
            <person name="VanNieuwenhze M."/>
            <person name="Brun Y."/>
            <person name="Cava F."/>
            <person name="Bulgheresi S."/>
            <person name="Veyrier F."/>
        </authorList>
    </citation>
    <scope>NUCLEOTIDE SEQUENCE</scope>
    <source>
        <strain evidence="8">17694</strain>
    </source>
</reference>
<dbReference type="GO" id="GO:0102559">
    <property type="term" value="F:peptide chain release factor N(5)-glutamine methyltransferase activity"/>
    <property type="evidence" value="ECO:0007669"/>
    <property type="project" value="UniProtKB-EC"/>
</dbReference>
<dbReference type="KEGG" id="ckh:LVJ77_06625"/>
<dbReference type="Gene3D" id="1.10.8.10">
    <property type="entry name" value="DNA helicase RuvA subunit, C-terminal domain"/>
    <property type="match status" value="1"/>
</dbReference>
<organism evidence="8 9">
    <name type="scientific">Conchiformibius kuhniae</name>
    <dbReference type="NCBI Taxonomy" id="211502"/>
    <lineage>
        <taxon>Bacteria</taxon>
        <taxon>Pseudomonadati</taxon>
        <taxon>Pseudomonadota</taxon>
        <taxon>Betaproteobacteria</taxon>
        <taxon>Neisseriales</taxon>
        <taxon>Neisseriaceae</taxon>
        <taxon>Conchiformibius</taxon>
    </lineage>
</organism>
<evidence type="ECO:0000256" key="2">
    <source>
        <dbReference type="ARBA" id="ARBA00022679"/>
    </source>
</evidence>
<feature type="binding site" evidence="5">
    <location>
        <begin position="112"/>
        <end position="116"/>
    </location>
    <ligand>
        <name>S-adenosyl-L-methionine</name>
        <dbReference type="ChEBI" id="CHEBI:59789"/>
    </ligand>
</feature>
<evidence type="ECO:0000313" key="9">
    <source>
        <dbReference type="Proteomes" id="UP000831534"/>
    </source>
</evidence>
<sequence>MQALTVAEWANACPLGRLETRMLLSHITGRTHAQLVVRDGEGLSPPQQAWLADALQRRLAGEPMAYILGTRAFYGRDFAVSPAVLIPRPETEHLLEAALSRLPANGVLWDIGTGSGIIAVSAKLERADARVFASDICPHALAVAKQNAARLGADIAWAQGAWSDVQPVPPPCDVLVSNPPYIEADDPHLREGDLRFEPPHALTDFADGLTAYRRLAADAPRCLKTGGWLLVEHGYNQGEAVRGIFRQHGFDNIATERDWAGHERLTLGQLFPPP</sequence>
<proteinExistence type="inferred from homology"/>
<dbReference type="AlphaFoldDB" id="A0A8T9MSS6"/>
<dbReference type="InterPro" id="IPR002052">
    <property type="entry name" value="DNA_methylase_N6_adenine_CS"/>
</dbReference>
<dbReference type="PROSITE" id="PS00092">
    <property type="entry name" value="N6_MTASE"/>
    <property type="match status" value="1"/>
</dbReference>
<feature type="binding site" evidence="5">
    <location>
        <position position="135"/>
    </location>
    <ligand>
        <name>S-adenosyl-L-methionine</name>
        <dbReference type="ChEBI" id="CHEBI:59789"/>
    </ligand>
</feature>